<evidence type="ECO:0000313" key="3">
    <source>
        <dbReference type="Proteomes" id="UP001344658"/>
    </source>
</evidence>
<gene>
    <name evidence="2" type="ORF">V2S66_27455</name>
</gene>
<evidence type="ECO:0000313" key="2">
    <source>
        <dbReference type="EMBL" id="MEE4545692.1"/>
    </source>
</evidence>
<comment type="caution">
    <text evidence="2">The sequence shown here is derived from an EMBL/GenBank/DDBJ whole genome shotgun (WGS) entry which is preliminary data.</text>
</comment>
<name>A0ABU7PKU9_9ACTN</name>
<sequence length="301" mass="30643">MISEPEMTGGSQIEPAPIPAQRTAPGAGSRGGRRGGRAAGTGARGPAPDGSAPDERGEDKHGAADPGAEDPGREVIGADGPPARHLPRHWVWALTATAASCALWAAALAVWNPTHRDTPDLHGYTLSYSPCARGALAPLIGASPSSTYTEPATFSHGPALDRAECTAGTLDATDTQGASATSLVTVDVELHKRTDPRPEFEDQRAIGLGTHLHADKVTHVPGLGDDAYLLLVEPARLQLKVVHGGAVIEIGLAVSGTVTATPGLGDTGGSLVGMGAQPNLDQYGPRLIAAARTVMADLASG</sequence>
<keyword evidence="3" id="KW-1185">Reference proteome</keyword>
<feature type="region of interest" description="Disordered" evidence="1">
    <location>
        <begin position="1"/>
        <end position="81"/>
    </location>
</feature>
<dbReference type="RefSeq" id="WP_330799399.1">
    <property type="nucleotide sequence ID" value="NZ_JAZEWV010000033.1"/>
</dbReference>
<accession>A0ABU7PKU9</accession>
<dbReference type="Proteomes" id="UP001344658">
    <property type="component" value="Unassembled WGS sequence"/>
</dbReference>
<evidence type="ECO:0000256" key="1">
    <source>
        <dbReference type="SAM" id="MobiDB-lite"/>
    </source>
</evidence>
<organism evidence="2 3">
    <name type="scientific">Actinacidiphila polyblastidii</name>
    <dbReference type="NCBI Taxonomy" id="3110430"/>
    <lineage>
        <taxon>Bacteria</taxon>
        <taxon>Bacillati</taxon>
        <taxon>Actinomycetota</taxon>
        <taxon>Actinomycetes</taxon>
        <taxon>Kitasatosporales</taxon>
        <taxon>Streptomycetaceae</taxon>
        <taxon>Actinacidiphila</taxon>
    </lineage>
</organism>
<proteinExistence type="predicted"/>
<feature type="compositionally biased region" description="Basic and acidic residues" evidence="1">
    <location>
        <begin position="53"/>
        <end position="63"/>
    </location>
</feature>
<dbReference type="EMBL" id="JAZEWV010000033">
    <property type="protein sequence ID" value="MEE4545692.1"/>
    <property type="molecule type" value="Genomic_DNA"/>
</dbReference>
<reference evidence="2 3" key="1">
    <citation type="submission" date="2023-12" db="EMBL/GenBank/DDBJ databases">
        <title>Streptomyces sp. V4-01.</title>
        <authorList>
            <person name="Somphong A."/>
            <person name="Phongsopitanun W."/>
        </authorList>
    </citation>
    <scope>NUCLEOTIDE SEQUENCE [LARGE SCALE GENOMIC DNA]</scope>
    <source>
        <strain evidence="2 3">V4-01</strain>
    </source>
</reference>
<protein>
    <submittedName>
        <fullName evidence="2">Uncharacterized protein</fullName>
    </submittedName>
</protein>